<accession>A0A150X443</accession>
<dbReference type="SMART" id="SM00388">
    <property type="entry name" value="HisKA"/>
    <property type="match status" value="1"/>
</dbReference>
<dbReference type="PROSITE" id="PS50113">
    <property type="entry name" value="PAC"/>
    <property type="match status" value="3"/>
</dbReference>
<dbReference type="PROSITE" id="PS50109">
    <property type="entry name" value="HIS_KIN"/>
    <property type="match status" value="1"/>
</dbReference>
<feature type="domain" description="PAS" evidence="8">
    <location>
        <begin position="215"/>
        <end position="286"/>
    </location>
</feature>
<name>A0A150X443_9BACT</name>
<dbReference type="InterPro" id="IPR004358">
    <property type="entry name" value="Sig_transdc_His_kin-like_C"/>
</dbReference>
<dbReference type="InterPro" id="IPR000700">
    <property type="entry name" value="PAS-assoc_C"/>
</dbReference>
<feature type="domain" description="PAS" evidence="8">
    <location>
        <begin position="704"/>
        <end position="775"/>
    </location>
</feature>
<evidence type="ECO:0000256" key="4">
    <source>
        <dbReference type="ARBA" id="ARBA00022679"/>
    </source>
</evidence>
<evidence type="ECO:0000313" key="10">
    <source>
        <dbReference type="EMBL" id="KYG73490.1"/>
    </source>
</evidence>
<feature type="domain" description="PAC" evidence="9">
    <location>
        <begin position="288"/>
        <end position="340"/>
    </location>
</feature>
<feature type="domain" description="PAC" evidence="9">
    <location>
        <begin position="782"/>
        <end position="832"/>
    </location>
</feature>
<dbReference type="EC" id="2.7.13.3" evidence="2"/>
<dbReference type="EMBL" id="LRPC01000028">
    <property type="protein sequence ID" value="KYG73490.1"/>
    <property type="molecule type" value="Genomic_DNA"/>
</dbReference>
<dbReference type="InterPro" id="IPR013767">
    <property type="entry name" value="PAS_fold"/>
</dbReference>
<dbReference type="PANTHER" id="PTHR43304">
    <property type="entry name" value="PHYTOCHROME-LIKE PROTEIN CPH1"/>
    <property type="match status" value="1"/>
</dbReference>
<dbReference type="Gene3D" id="1.10.287.130">
    <property type="match status" value="1"/>
</dbReference>
<evidence type="ECO:0000313" key="11">
    <source>
        <dbReference type="Proteomes" id="UP000075606"/>
    </source>
</evidence>
<evidence type="ECO:0000259" key="7">
    <source>
        <dbReference type="PROSITE" id="PS50109"/>
    </source>
</evidence>
<dbReference type="InterPro" id="IPR001610">
    <property type="entry name" value="PAC"/>
</dbReference>
<dbReference type="NCBIfam" id="TIGR00229">
    <property type="entry name" value="sensory_box"/>
    <property type="match status" value="3"/>
</dbReference>
<dbReference type="InterPro" id="IPR036890">
    <property type="entry name" value="HATPase_C_sf"/>
</dbReference>
<dbReference type="GO" id="GO:0000155">
    <property type="term" value="F:phosphorelay sensor kinase activity"/>
    <property type="evidence" value="ECO:0007669"/>
    <property type="project" value="InterPro"/>
</dbReference>
<keyword evidence="3" id="KW-0597">Phosphoprotein</keyword>
<dbReference type="PRINTS" id="PR00344">
    <property type="entry name" value="BCTRLSENSOR"/>
</dbReference>
<dbReference type="InterPro" id="IPR035965">
    <property type="entry name" value="PAS-like_dom_sf"/>
</dbReference>
<dbReference type="GO" id="GO:0006355">
    <property type="term" value="P:regulation of DNA-templated transcription"/>
    <property type="evidence" value="ECO:0007669"/>
    <property type="project" value="InterPro"/>
</dbReference>
<comment type="caution">
    <text evidence="10">The sequence shown here is derived from an EMBL/GenBank/DDBJ whole genome shotgun (WGS) entry which is preliminary data.</text>
</comment>
<keyword evidence="11" id="KW-1185">Reference proteome</keyword>
<feature type="domain" description="PAS" evidence="8">
    <location>
        <begin position="89"/>
        <end position="149"/>
    </location>
</feature>
<dbReference type="SUPFAM" id="SSF47384">
    <property type="entry name" value="Homodimeric domain of signal transducing histidine kinase"/>
    <property type="match status" value="1"/>
</dbReference>
<dbReference type="Gene3D" id="3.30.450.20">
    <property type="entry name" value="PAS domain"/>
    <property type="match status" value="3"/>
</dbReference>
<evidence type="ECO:0000256" key="1">
    <source>
        <dbReference type="ARBA" id="ARBA00000085"/>
    </source>
</evidence>
<dbReference type="PANTHER" id="PTHR43304:SF1">
    <property type="entry name" value="PAC DOMAIN-CONTAINING PROTEIN"/>
    <property type="match status" value="1"/>
</dbReference>
<evidence type="ECO:0000256" key="2">
    <source>
        <dbReference type="ARBA" id="ARBA00012438"/>
    </source>
</evidence>
<proteinExistence type="predicted"/>
<dbReference type="SMART" id="SM00086">
    <property type="entry name" value="PAC"/>
    <property type="match status" value="3"/>
</dbReference>
<dbReference type="Pfam" id="PF02518">
    <property type="entry name" value="HATPase_c"/>
    <property type="match status" value="1"/>
</dbReference>
<comment type="catalytic activity">
    <reaction evidence="1">
        <text>ATP + protein L-histidine = ADP + protein N-phospho-L-histidine.</text>
        <dbReference type="EC" id="2.7.13.3"/>
    </reaction>
</comment>
<dbReference type="PROSITE" id="PS50112">
    <property type="entry name" value="PAS"/>
    <property type="match status" value="3"/>
</dbReference>
<evidence type="ECO:0000259" key="8">
    <source>
        <dbReference type="PROSITE" id="PS50112"/>
    </source>
</evidence>
<feature type="coiled-coil region" evidence="6">
    <location>
        <begin position="678"/>
        <end position="714"/>
    </location>
</feature>
<feature type="domain" description="PAC" evidence="9">
    <location>
        <begin position="163"/>
        <end position="214"/>
    </location>
</feature>
<dbReference type="SUPFAM" id="SSF55874">
    <property type="entry name" value="ATPase domain of HSP90 chaperone/DNA topoisomerase II/histidine kinase"/>
    <property type="match status" value="1"/>
</dbReference>
<sequence length="1069" mass="121202">MKPSITLNKRGEVVSFDSLSSKFYFFLKESEYGLLEDIISKFTSSPETGNKGAFQVFNRNISYCVTFSNNLYSISFEAEDYSMGEGPKDNEKYKLIVEAANEIIYEADAKGQFTYVNPKTLKVTGFSEKEMMQKSYLDLIHPDYKEKLKLFYTEQVKELKKSTYQELPIVTKSGEQIWIGLNVQLLENDFAVTGFLGVGRDITESYHNRLALQQSEEKYRGIIQNLQYGLLEVDINEKIVYANEAMSLITGYEPEELIGKVASQLLVDERSMEVLDSEHEKREDGNASVYEIKIKHKDGGHRWVMISGAPIYNVDGSIRGSIGIHMDITDRIESEDELKLTRSRLKKYKEGIEALNWVTSNLKLSYADQIKEGLKIALDYLEMDLGVISQIEDEVYTVKHFVAKNEGVELSNGDEFKLSDTFCDIVIAKDDILYMKNVSESKYSEHPCHELFGVESYLGVNYSINGKKCGTVNFSSPDPRNKEFDSYDLEFINLFSKWIGYTITLYENQKKQFADKEALAAKNEELERNQQFLGAINDFVTSLLDDETLTDIAWEIAESVIEKFDYDDCVIYIVNEEQQVLEQLAAYGSKQTKDRKVLDAIKIPFGTGIVGAVAQSGKAEIIADTSKDDRYVVDDANRMSEITVPIIADGKVIGVIDSEHQQKNFFKEEHLTTLKTIANIAANRLKNALAKREQQRAEKELQESEEKFRKILHNAIDAVITIDNRGVVKEWNLQAETIFGYTGEEAIGKPLTATIIPPHHHKSHNAGMRHFNETGHGPVLNQKIEITAVRKSGEEFPIEMAIIPVEDKGSHSFTAFLSDITIQKQVQAEMEKALNKERELNELKSRFVSMTSHEFRTPLTTIKQNTDLISYQLESIIPNEYALFKKYIDRIDGDVNRLTGLMNDILMLGKIESGKIQMNKSKINFVQFIEKLVTKYSEADSEHRQIEMKVQGVPQELEIDTQLIDHVVSNLLSNALKYSPGAKAPEVNLSFNKLSRVTLRVKDHGIGIPKKDQRSLFESFYRATNVKNIQGSGLGLSIVKEFTEMHGGTIEVDSDEGKGAEFIVELPLS</sequence>
<dbReference type="InterPro" id="IPR005467">
    <property type="entry name" value="His_kinase_dom"/>
</dbReference>
<dbReference type="Gene3D" id="3.30.565.10">
    <property type="entry name" value="Histidine kinase-like ATPase, C-terminal domain"/>
    <property type="match status" value="1"/>
</dbReference>
<dbReference type="SMART" id="SM00091">
    <property type="entry name" value="PAS"/>
    <property type="match status" value="3"/>
</dbReference>
<dbReference type="InterPro" id="IPR036097">
    <property type="entry name" value="HisK_dim/P_sf"/>
</dbReference>
<dbReference type="CDD" id="cd00130">
    <property type="entry name" value="PAS"/>
    <property type="match status" value="3"/>
</dbReference>
<dbReference type="Gene3D" id="3.30.450.40">
    <property type="match status" value="2"/>
</dbReference>
<keyword evidence="6" id="KW-0175">Coiled coil</keyword>
<dbReference type="InterPro" id="IPR000014">
    <property type="entry name" value="PAS"/>
</dbReference>
<reference evidence="10 11" key="1">
    <citation type="submission" date="2016-01" db="EMBL/GenBank/DDBJ databases">
        <title>Genome sequencing of Roseivirga spongicola UST030701-084.</title>
        <authorList>
            <person name="Selvaratnam C."/>
            <person name="Thevarajoo S."/>
            <person name="Goh K.M."/>
            <person name="Ee R."/>
            <person name="Chan K.-G."/>
            <person name="Chong C.S."/>
        </authorList>
    </citation>
    <scope>NUCLEOTIDE SEQUENCE [LARGE SCALE GENOMIC DNA]</scope>
    <source>
        <strain evidence="10 11">UST030701-084</strain>
    </source>
</reference>
<dbReference type="SMART" id="SM00387">
    <property type="entry name" value="HATPase_c"/>
    <property type="match status" value="1"/>
</dbReference>
<dbReference type="RefSeq" id="WP_068221863.1">
    <property type="nucleotide sequence ID" value="NZ_LRPC01000028.1"/>
</dbReference>
<dbReference type="SUPFAM" id="SSF55785">
    <property type="entry name" value="PYP-like sensor domain (PAS domain)"/>
    <property type="match status" value="3"/>
</dbReference>
<protein>
    <recommendedName>
        <fullName evidence="2">histidine kinase</fullName>
        <ecNumber evidence="2">2.7.13.3</ecNumber>
    </recommendedName>
</protein>
<dbReference type="Pfam" id="PF13185">
    <property type="entry name" value="GAF_2"/>
    <property type="match status" value="1"/>
</dbReference>
<dbReference type="OrthoDB" id="9808408at2"/>
<keyword evidence="5" id="KW-0418">Kinase</keyword>
<gene>
    <name evidence="10" type="ORF">AWW68_12410</name>
</gene>
<dbReference type="InterPro" id="IPR029016">
    <property type="entry name" value="GAF-like_dom_sf"/>
</dbReference>
<keyword evidence="4" id="KW-0808">Transferase</keyword>
<dbReference type="Proteomes" id="UP000075606">
    <property type="component" value="Unassembled WGS sequence"/>
</dbReference>
<dbReference type="CDD" id="cd00082">
    <property type="entry name" value="HisKA"/>
    <property type="match status" value="1"/>
</dbReference>
<feature type="domain" description="Histidine kinase" evidence="7">
    <location>
        <begin position="850"/>
        <end position="1069"/>
    </location>
</feature>
<dbReference type="SUPFAM" id="SSF55781">
    <property type="entry name" value="GAF domain-like"/>
    <property type="match status" value="2"/>
</dbReference>
<dbReference type="FunFam" id="3.30.565.10:FF:000006">
    <property type="entry name" value="Sensor histidine kinase WalK"/>
    <property type="match status" value="1"/>
</dbReference>
<evidence type="ECO:0000256" key="5">
    <source>
        <dbReference type="ARBA" id="ARBA00022777"/>
    </source>
</evidence>
<dbReference type="CDD" id="cd00075">
    <property type="entry name" value="HATPase"/>
    <property type="match status" value="1"/>
</dbReference>
<evidence type="ECO:0000256" key="6">
    <source>
        <dbReference type="SAM" id="Coils"/>
    </source>
</evidence>
<dbReference type="SMART" id="SM00065">
    <property type="entry name" value="GAF"/>
    <property type="match status" value="1"/>
</dbReference>
<dbReference type="STRING" id="333140.AWW68_12410"/>
<dbReference type="InterPro" id="IPR003661">
    <property type="entry name" value="HisK_dim/P_dom"/>
</dbReference>
<dbReference type="InterPro" id="IPR003594">
    <property type="entry name" value="HATPase_dom"/>
</dbReference>
<dbReference type="Pfam" id="PF00512">
    <property type="entry name" value="HisKA"/>
    <property type="match status" value="1"/>
</dbReference>
<evidence type="ECO:0000256" key="3">
    <source>
        <dbReference type="ARBA" id="ARBA00022553"/>
    </source>
</evidence>
<dbReference type="InterPro" id="IPR003018">
    <property type="entry name" value="GAF"/>
</dbReference>
<dbReference type="InterPro" id="IPR052162">
    <property type="entry name" value="Sensor_kinase/Photoreceptor"/>
</dbReference>
<evidence type="ECO:0000259" key="9">
    <source>
        <dbReference type="PROSITE" id="PS50113"/>
    </source>
</evidence>
<dbReference type="Pfam" id="PF00989">
    <property type="entry name" value="PAS"/>
    <property type="match status" value="3"/>
</dbReference>
<organism evidence="10 11">
    <name type="scientific">Roseivirga spongicola</name>
    <dbReference type="NCBI Taxonomy" id="333140"/>
    <lineage>
        <taxon>Bacteria</taxon>
        <taxon>Pseudomonadati</taxon>
        <taxon>Bacteroidota</taxon>
        <taxon>Cytophagia</taxon>
        <taxon>Cytophagales</taxon>
        <taxon>Roseivirgaceae</taxon>
        <taxon>Roseivirga</taxon>
    </lineage>
</organism>
<dbReference type="AlphaFoldDB" id="A0A150X443"/>